<feature type="transmembrane region" description="Helical" evidence="2">
    <location>
        <begin position="37"/>
        <end position="56"/>
    </location>
</feature>
<gene>
    <name evidence="3" type="ORF">NHX12_025198</name>
</gene>
<evidence type="ECO:0000256" key="1">
    <source>
        <dbReference type="SAM" id="MobiDB-lite"/>
    </source>
</evidence>
<name>A0A9Q0EMD3_9TELE</name>
<evidence type="ECO:0000313" key="4">
    <source>
        <dbReference type="Proteomes" id="UP001148018"/>
    </source>
</evidence>
<comment type="caution">
    <text evidence="3">The sequence shown here is derived from an EMBL/GenBank/DDBJ whole genome shotgun (WGS) entry which is preliminary data.</text>
</comment>
<dbReference type="AlphaFoldDB" id="A0A9Q0EMD3"/>
<keyword evidence="2" id="KW-0472">Membrane</keyword>
<protein>
    <recommendedName>
        <fullName evidence="5">Phosphoinositide-interacting protein</fullName>
    </recommendedName>
</protein>
<dbReference type="Proteomes" id="UP001148018">
    <property type="component" value="Unassembled WGS sequence"/>
</dbReference>
<sequence length="111" mass="11979">MAFRDASLLDESAESWSCLPSGDASEPSRWAYFHKPIIAMVMGVLMWAAGGVVLLLHGAGVREAPRAVVPACLSAGGVFVVLGLVWIPILRQKLTRRASWHEGSSLYGSER</sequence>
<dbReference type="OrthoDB" id="9905550at2759"/>
<dbReference type="EMBL" id="JANIIK010000040">
    <property type="protein sequence ID" value="KAJ3608148.1"/>
    <property type="molecule type" value="Genomic_DNA"/>
</dbReference>
<evidence type="ECO:0008006" key="5">
    <source>
        <dbReference type="Google" id="ProtNLM"/>
    </source>
</evidence>
<evidence type="ECO:0000256" key="2">
    <source>
        <dbReference type="SAM" id="Phobius"/>
    </source>
</evidence>
<keyword evidence="2" id="KW-0812">Transmembrane</keyword>
<keyword evidence="4" id="KW-1185">Reference proteome</keyword>
<feature type="region of interest" description="Disordered" evidence="1">
    <location>
        <begin position="1"/>
        <end position="25"/>
    </location>
</feature>
<organism evidence="3 4">
    <name type="scientific">Muraenolepis orangiensis</name>
    <name type="common">Patagonian moray cod</name>
    <dbReference type="NCBI Taxonomy" id="630683"/>
    <lineage>
        <taxon>Eukaryota</taxon>
        <taxon>Metazoa</taxon>
        <taxon>Chordata</taxon>
        <taxon>Craniata</taxon>
        <taxon>Vertebrata</taxon>
        <taxon>Euteleostomi</taxon>
        <taxon>Actinopterygii</taxon>
        <taxon>Neopterygii</taxon>
        <taxon>Teleostei</taxon>
        <taxon>Neoteleostei</taxon>
        <taxon>Acanthomorphata</taxon>
        <taxon>Zeiogadaria</taxon>
        <taxon>Gadariae</taxon>
        <taxon>Gadiformes</taxon>
        <taxon>Muraenolepidoidei</taxon>
        <taxon>Muraenolepididae</taxon>
        <taxon>Muraenolepis</taxon>
    </lineage>
</organism>
<dbReference type="Pfam" id="PF15099">
    <property type="entry name" value="PIRT"/>
    <property type="match status" value="1"/>
</dbReference>
<proteinExistence type="predicted"/>
<reference evidence="3" key="1">
    <citation type="submission" date="2022-07" db="EMBL/GenBank/DDBJ databases">
        <title>Chromosome-level genome of Muraenolepis orangiensis.</title>
        <authorList>
            <person name="Kim J."/>
        </authorList>
    </citation>
    <scope>NUCLEOTIDE SEQUENCE</scope>
    <source>
        <strain evidence="3">KU_S4_2022</strain>
        <tissue evidence="3">Muscle</tissue>
    </source>
</reference>
<keyword evidence="2" id="KW-1133">Transmembrane helix</keyword>
<dbReference type="InterPro" id="IPR028068">
    <property type="entry name" value="PIRT"/>
</dbReference>
<accession>A0A9Q0EMD3</accession>
<evidence type="ECO:0000313" key="3">
    <source>
        <dbReference type="EMBL" id="KAJ3608148.1"/>
    </source>
</evidence>
<feature type="transmembrane region" description="Helical" evidence="2">
    <location>
        <begin position="68"/>
        <end position="90"/>
    </location>
</feature>